<proteinExistence type="predicted"/>
<evidence type="ECO:0000313" key="1">
    <source>
        <dbReference type="EMBL" id="OUS43954.1"/>
    </source>
</evidence>
<sequence>MALPFWRALRGRPVFAFYGIALRRYRRRTGTRAFEEATGRAATLTEALRDAAPALAKELASFVRNVCEGVEGGGEGGEGKMGDRQPSERLRDAGWGWIPLHDETLDAASRLAMRCFPNATAAMSSVGGFNGKIWVLRPGAGGATSVTGRVTTGLSDGYWRAHVVLARDAGLHGKAAGLRSGDETRELEMGSIHIVNDFHPSAFWNVSRDAGLVLLSFDVATPEYELCRSALVETRARLTRAFGATSDDYGAESNLIAYMWRVFSLTLISNLS</sequence>
<reference evidence="1" key="1">
    <citation type="submission" date="2017-04" db="EMBL/GenBank/DDBJ databases">
        <title>Population genomics of picophytoplankton unveils novel chromosome hypervariability.</title>
        <authorList>
            <consortium name="DOE Joint Genome Institute"/>
            <person name="Blanc-Mathieu R."/>
            <person name="Krasovec M."/>
            <person name="Hebrard M."/>
            <person name="Yau S."/>
            <person name="Desgranges E."/>
            <person name="Martin J."/>
            <person name="Schackwitz W."/>
            <person name="Kuo A."/>
            <person name="Salin G."/>
            <person name="Donnadieu C."/>
            <person name="Desdevises Y."/>
            <person name="Sanchez-Ferandin S."/>
            <person name="Moreau H."/>
            <person name="Rivals E."/>
            <person name="Grigoriev I.V."/>
            <person name="Grimsley N."/>
            <person name="Eyre-Walker A."/>
            <person name="Piganeau G."/>
        </authorList>
    </citation>
    <scope>NUCLEOTIDE SEQUENCE [LARGE SCALE GENOMIC DNA]</scope>
    <source>
        <strain evidence="1">RCC 1115</strain>
    </source>
</reference>
<protein>
    <submittedName>
        <fullName evidence="1">Uncharacterized protein</fullName>
    </submittedName>
</protein>
<gene>
    <name evidence="1" type="ORF">BE221DRAFT_79310</name>
</gene>
<dbReference type="InterPro" id="IPR027443">
    <property type="entry name" value="IPNS-like_sf"/>
</dbReference>
<accession>A0A1Y5I6U6</accession>
<dbReference type="AlphaFoldDB" id="A0A1Y5I6U6"/>
<name>A0A1Y5I6U6_OSTTA</name>
<dbReference type="Gene3D" id="2.60.120.330">
    <property type="entry name" value="B-lactam Antibiotic, Isopenicillin N Synthase, Chain"/>
    <property type="match status" value="1"/>
</dbReference>
<dbReference type="EMBL" id="KZ155826">
    <property type="protein sequence ID" value="OUS43954.1"/>
    <property type="molecule type" value="Genomic_DNA"/>
</dbReference>
<dbReference type="Proteomes" id="UP000195557">
    <property type="component" value="Unassembled WGS sequence"/>
</dbReference>
<organism evidence="1">
    <name type="scientific">Ostreococcus tauri</name>
    <name type="common">Marine green alga</name>
    <dbReference type="NCBI Taxonomy" id="70448"/>
    <lineage>
        <taxon>Eukaryota</taxon>
        <taxon>Viridiplantae</taxon>
        <taxon>Chlorophyta</taxon>
        <taxon>Mamiellophyceae</taxon>
        <taxon>Mamiellales</taxon>
        <taxon>Bathycoccaceae</taxon>
        <taxon>Ostreococcus</taxon>
    </lineage>
</organism>